<comment type="pathway">
    <text evidence="1">Protein modification; protein ubiquitination.</text>
</comment>
<dbReference type="Proteomes" id="UP001189122">
    <property type="component" value="Unassembled WGS sequence"/>
</dbReference>
<evidence type="ECO:0000259" key="2">
    <source>
        <dbReference type="PROSITE" id="PS50097"/>
    </source>
</evidence>
<dbReference type="AlphaFoldDB" id="A0A7I8JUF9"/>
<dbReference type="EMBL" id="LR743605">
    <property type="protein sequence ID" value="CAA2634245.1"/>
    <property type="molecule type" value="Genomic_DNA"/>
</dbReference>
<dbReference type="PANTHER" id="PTHR46672">
    <property type="entry name" value="OS08G0495500 PROTEIN-RELATED"/>
    <property type="match status" value="1"/>
</dbReference>
<dbReference type="CDD" id="cd18186">
    <property type="entry name" value="BTB_POZ_ZBTB_KLHL-like"/>
    <property type="match status" value="1"/>
</dbReference>
<keyword evidence="4" id="KW-1185">Reference proteome</keyword>
<name>A0A7I8JUF9_SPIIN</name>
<dbReference type="InterPro" id="IPR011333">
    <property type="entry name" value="SKP1/BTB/POZ_sf"/>
</dbReference>
<gene>
    <name evidence="3" type="ORF">SI7747_18019670</name>
</gene>
<dbReference type="SUPFAM" id="SSF54695">
    <property type="entry name" value="POZ domain"/>
    <property type="match status" value="1"/>
</dbReference>
<organism evidence="3">
    <name type="scientific">Spirodela intermedia</name>
    <name type="common">Intermediate duckweed</name>
    <dbReference type="NCBI Taxonomy" id="51605"/>
    <lineage>
        <taxon>Eukaryota</taxon>
        <taxon>Viridiplantae</taxon>
        <taxon>Streptophyta</taxon>
        <taxon>Embryophyta</taxon>
        <taxon>Tracheophyta</taxon>
        <taxon>Spermatophyta</taxon>
        <taxon>Magnoliopsida</taxon>
        <taxon>Liliopsida</taxon>
        <taxon>Araceae</taxon>
        <taxon>Lemnoideae</taxon>
        <taxon>Spirodela</taxon>
    </lineage>
</organism>
<dbReference type="Gene3D" id="3.30.710.10">
    <property type="entry name" value="Potassium Channel Kv1.1, Chain A"/>
    <property type="match status" value="1"/>
</dbReference>
<reference evidence="3 4" key="1">
    <citation type="submission" date="2019-12" db="EMBL/GenBank/DDBJ databases">
        <authorList>
            <person name="Scholz U."/>
            <person name="Mascher M."/>
            <person name="Fiebig A."/>
        </authorList>
    </citation>
    <scope>NUCLEOTIDE SEQUENCE</scope>
</reference>
<dbReference type="SMART" id="SM00225">
    <property type="entry name" value="BTB"/>
    <property type="match status" value="1"/>
</dbReference>
<proteinExistence type="predicted"/>
<feature type="domain" description="BTB" evidence="2">
    <location>
        <begin position="153"/>
        <end position="212"/>
    </location>
</feature>
<dbReference type="PROSITE" id="PS50097">
    <property type="entry name" value="BTB"/>
    <property type="match status" value="1"/>
</dbReference>
<sequence length="267" mass="30034">MHRRLLHYITVRNPSVSLSLRFSCGRRGSASLSSTCQDLSGKSSLQACRQLLSIEPLLYPTVDRFGRLIEALGKGPLSTKLLQTGEEFSCPMNSFFEGKFTIDMEFLDLNLSSVNVLVNLGIFNLALREVDTVSGYISSLLCLSHMLEEDIHSDITMNTAGGTLRAHKAVLTKHPFSISMLLDDHLEEEMSSVIEIEDMSLKACDALLIWIYGTIQLEVFLNNRLGRLTAAEKYDLADLNVLEAWLYLLDCLKKAPHLRPWQDLRCH</sequence>
<evidence type="ECO:0000256" key="1">
    <source>
        <dbReference type="ARBA" id="ARBA00004906"/>
    </source>
</evidence>
<evidence type="ECO:0000313" key="3">
    <source>
        <dbReference type="EMBL" id="CAA2634245.1"/>
    </source>
</evidence>
<dbReference type="PANTHER" id="PTHR46672:SF1">
    <property type="entry name" value="OS08G0103600 PROTEIN"/>
    <property type="match status" value="1"/>
</dbReference>
<dbReference type="InterPro" id="IPR000210">
    <property type="entry name" value="BTB/POZ_dom"/>
</dbReference>
<protein>
    <recommendedName>
        <fullName evidence="2">BTB domain-containing protein</fullName>
    </recommendedName>
</protein>
<dbReference type="EMBL" id="CACRZD030000018">
    <property type="protein sequence ID" value="CAA6673253.1"/>
    <property type="molecule type" value="Genomic_DNA"/>
</dbReference>
<dbReference type="InterPro" id="IPR044714">
    <property type="entry name" value="AtSIBP1-like"/>
</dbReference>
<evidence type="ECO:0000313" key="4">
    <source>
        <dbReference type="Proteomes" id="UP001189122"/>
    </source>
</evidence>
<accession>A0A7I8JUF9</accession>
<dbReference type="Pfam" id="PF00651">
    <property type="entry name" value="BTB"/>
    <property type="match status" value="1"/>
</dbReference>